<dbReference type="Gene3D" id="3.20.20.70">
    <property type="entry name" value="Aldolase class I"/>
    <property type="match status" value="1"/>
</dbReference>
<dbReference type="PANTHER" id="PTHR48109">
    <property type="entry name" value="DIHYDROOROTATE DEHYDROGENASE (QUINONE), MITOCHONDRIAL-RELATED"/>
    <property type="match status" value="1"/>
</dbReference>
<evidence type="ECO:0000256" key="2">
    <source>
        <dbReference type="ARBA" id="ARBA00004496"/>
    </source>
</evidence>
<dbReference type="EMBL" id="JAGSXJ010000006">
    <property type="protein sequence ID" value="KAH6690631.1"/>
    <property type="molecule type" value="Genomic_DNA"/>
</dbReference>
<keyword evidence="7 11" id="KW-0285">Flavoprotein</keyword>
<keyword evidence="10 11" id="KW-0560">Oxidoreductase</keyword>
<evidence type="ECO:0000256" key="8">
    <source>
        <dbReference type="ARBA" id="ARBA00022643"/>
    </source>
</evidence>
<proteinExistence type="inferred from homology"/>
<dbReference type="Pfam" id="PF01180">
    <property type="entry name" value="DHO_dh"/>
    <property type="match status" value="1"/>
</dbReference>
<organism evidence="14 15">
    <name type="scientific">Plectosphaerella plurivora</name>
    <dbReference type="NCBI Taxonomy" id="936078"/>
    <lineage>
        <taxon>Eukaryota</taxon>
        <taxon>Fungi</taxon>
        <taxon>Dikarya</taxon>
        <taxon>Ascomycota</taxon>
        <taxon>Pezizomycotina</taxon>
        <taxon>Sordariomycetes</taxon>
        <taxon>Hypocreomycetidae</taxon>
        <taxon>Glomerellales</taxon>
        <taxon>Plectosphaerellaceae</taxon>
        <taxon>Plectosphaerella</taxon>
    </lineage>
</organism>
<evidence type="ECO:0000256" key="3">
    <source>
        <dbReference type="ARBA" id="ARBA00004725"/>
    </source>
</evidence>
<comment type="function">
    <text evidence="11">Catalyzes the conversion of dihydroorotate to orotate with fumarate as the electron acceptor.</text>
</comment>
<dbReference type="GO" id="GO:0006221">
    <property type="term" value="P:pyrimidine nucleotide biosynthetic process"/>
    <property type="evidence" value="ECO:0007669"/>
    <property type="project" value="UniProtKB-KW"/>
</dbReference>
<dbReference type="SUPFAM" id="SSF51395">
    <property type="entry name" value="FMN-linked oxidoreductases"/>
    <property type="match status" value="1"/>
</dbReference>
<sequence length="342" mass="35490">MEGHPPPELIISPPLLNSANPWATTLEHLQALHDSPHTGAVTTRTSLLKGFPHDDAIHQYRFFSPSTSVPSPEDDPAASSGSLNNLGYSPIPLSGYLNFIKTIHDALPSTPRHTPKPFIISVTGSPNDVLGCYQLIVAAQRNLPSTPLAMEINLSCPNIPNAPPPAYSASGLTSYLSLLPSPPAIPVGLKTPPFTTAPQFDTLIKALRDSSTVTTRTSLLRAPCRISFLTATNTLGSCLVLAPAGDGAAFENALPGLSGLGGMAGAPLHPLALGNVQTLSSMVAEHPELSHIKVIGVGGVGDADGFRRMKKVGASAVGVGTALGAQGVAVFETISEAFKDKP</sequence>
<comment type="caution">
    <text evidence="14">The sequence shown here is derived from an EMBL/GenBank/DDBJ whole genome shotgun (WGS) entry which is preliminary data.</text>
</comment>
<comment type="similarity">
    <text evidence="4 11">Belongs to the dihydroorotate dehydrogenase family. Type 1 subfamily.</text>
</comment>
<dbReference type="Gene3D" id="2.30.26.10">
    <property type="entry name" value="Dihydroorotate Dehydrogenase A, chain A, domain 2"/>
    <property type="match status" value="1"/>
</dbReference>
<dbReference type="PANTHER" id="PTHR48109:SF1">
    <property type="entry name" value="DIHYDROOROTATE DEHYDROGENASE (FUMARATE)"/>
    <property type="match status" value="1"/>
</dbReference>
<dbReference type="EC" id="1.3.98.1" evidence="11"/>
<evidence type="ECO:0000256" key="10">
    <source>
        <dbReference type="ARBA" id="ARBA00023002"/>
    </source>
</evidence>
<reference evidence="14" key="1">
    <citation type="journal article" date="2021" name="Nat. Commun.">
        <title>Genetic determinants of endophytism in the Arabidopsis root mycobiome.</title>
        <authorList>
            <person name="Mesny F."/>
            <person name="Miyauchi S."/>
            <person name="Thiergart T."/>
            <person name="Pickel B."/>
            <person name="Atanasova L."/>
            <person name="Karlsson M."/>
            <person name="Huettel B."/>
            <person name="Barry K.W."/>
            <person name="Haridas S."/>
            <person name="Chen C."/>
            <person name="Bauer D."/>
            <person name="Andreopoulos W."/>
            <person name="Pangilinan J."/>
            <person name="LaButti K."/>
            <person name="Riley R."/>
            <person name="Lipzen A."/>
            <person name="Clum A."/>
            <person name="Drula E."/>
            <person name="Henrissat B."/>
            <person name="Kohler A."/>
            <person name="Grigoriev I.V."/>
            <person name="Martin F.M."/>
            <person name="Hacquard S."/>
        </authorList>
    </citation>
    <scope>NUCLEOTIDE SEQUENCE</scope>
    <source>
        <strain evidence="14">MPI-SDFR-AT-0117</strain>
    </source>
</reference>
<dbReference type="GO" id="GO:1990663">
    <property type="term" value="F:dihydroorotate dehydrogenase (fumarate) activity"/>
    <property type="evidence" value="ECO:0007669"/>
    <property type="project" value="UniProtKB-EC"/>
</dbReference>
<accession>A0A9P8VH94</accession>
<evidence type="ECO:0000256" key="9">
    <source>
        <dbReference type="ARBA" id="ARBA00022975"/>
    </source>
</evidence>
<feature type="domain" description="Dihydroorotate dehydrogenase catalytic" evidence="13">
    <location>
        <begin position="81"/>
        <end position="339"/>
    </location>
</feature>
<comment type="pathway">
    <text evidence="3 11">Pyrimidine metabolism; UMP biosynthesis via de novo pathway.</text>
</comment>
<evidence type="ECO:0000256" key="6">
    <source>
        <dbReference type="ARBA" id="ARBA00022490"/>
    </source>
</evidence>
<evidence type="ECO:0000256" key="11">
    <source>
        <dbReference type="RuleBase" id="RU364042"/>
    </source>
</evidence>
<dbReference type="GO" id="GO:0006207">
    <property type="term" value="P:'de novo' pyrimidine nucleobase biosynthetic process"/>
    <property type="evidence" value="ECO:0007669"/>
    <property type="project" value="TreeGrafter"/>
</dbReference>
<dbReference type="InterPro" id="IPR013785">
    <property type="entry name" value="Aldolase_TIM"/>
</dbReference>
<name>A0A9P8VH94_9PEZI</name>
<evidence type="ECO:0000313" key="14">
    <source>
        <dbReference type="EMBL" id="KAH6690631.1"/>
    </source>
</evidence>
<dbReference type="InterPro" id="IPR033886">
    <property type="entry name" value="DHOD_1A"/>
</dbReference>
<comment type="cofactor">
    <cofactor evidence="1 11">
        <name>FMN</name>
        <dbReference type="ChEBI" id="CHEBI:58210"/>
    </cofactor>
</comment>
<evidence type="ECO:0000256" key="4">
    <source>
        <dbReference type="ARBA" id="ARBA00008008"/>
    </source>
</evidence>
<keyword evidence="6 11" id="KW-0963">Cytoplasm</keyword>
<feature type="region of interest" description="Disordered" evidence="12">
    <location>
        <begin position="64"/>
        <end position="83"/>
    </location>
</feature>
<keyword evidence="15" id="KW-1185">Reference proteome</keyword>
<comment type="subcellular location">
    <subcellularLocation>
        <location evidence="2 11">Cytoplasm</location>
    </subcellularLocation>
</comment>
<dbReference type="CDD" id="cd04741">
    <property type="entry name" value="DHOD_1A_like"/>
    <property type="match status" value="1"/>
</dbReference>
<keyword evidence="9 11" id="KW-0665">Pyrimidine biosynthesis</keyword>
<evidence type="ECO:0000256" key="12">
    <source>
        <dbReference type="SAM" id="MobiDB-lite"/>
    </source>
</evidence>
<dbReference type="AlphaFoldDB" id="A0A9P8VH94"/>
<keyword evidence="8 11" id="KW-0288">FMN</keyword>
<gene>
    <name evidence="14" type="ORF">F5X68DRAFT_203402</name>
</gene>
<evidence type="ECO:0000256" key="5">
    <source>
        <dbReference type="ARBA" id="ARBA00021374"/>
    </source>
</evidence>
<dbReference type="InterPro" id="IPR005720">
    <property type="entry name" value="Dihydroorotate_DH_cat"/>
</dbReference>
<dbReference type="InterPro" id="IPR050074">
    <property type="entry name" value="DHO_dehydrogenase"/>
</dbReference>
<evidence type="ECO:0000313" key="15">
    <source>
        <dbReference type="Proteomes" id="UP000770015"/>
    </source>
</evidence>
<evidence type="ECO:0000259" key="13">
    <source>
        <dbReference type="Pfam" id="PF01180"/>
    </source>
</evidence>
<protein>
    <recommendedName>
        <fullName evidence="5 11">Dihydroorotate dehydrogenase (fumarate)</fullName>
        <ecNumber evidence="11">1.3.98.1</ecNumber>
    </recommendedName>
    <alternativeName>
        <fullName evidence="11">Dihydroorotate oxidase</fullName>
    </alternativeName>
</protein>
<comment type="catalytic activity">
    <reaction evidence="11">
        <text>(S)-dihydroorotate + fumarate = orotate + succinate</text>
        <dbReference type="Rhea" id="RHEA:30059"/>
        <dbReference type="ChEBI" id="CHEBI:29806"/>
        <dbReference type="ChEBI" id="CHEBI:30031"/>
        <dbReference type="ChEBI" id="CHEBI:30839"/>
        <dbReference type="ChEBI" id="CHEBI:30864"/>
        <dbReference type="EC" id="1.3.98.1"/>
    </reaction>
</comment>
<dbReference type="OrthoDB" id="14784at2759"/>
<comment type="subunit">
    <text evidence="11">Homodimer.</text>
</comment>
<evidence type="ECO:0000256" key="1">
    <source>
        <dbReference type="ARBA" id="ARBA00001917"/>
    </source>
</evidence>
<dbReference type="GO" id="GO:0005737">
    <property type="term" value="C:cytoplasm"/>
    <property type="evidence" value="ECO:0007669"/>
    <property type="project" value="UniProtKB-SubCell"/>
</dbReference>
<dbReference type="Proteomes" id="UP000770015">
    <property type="component" value="Unassembled WGS sequence"/>
</dbReference>
<dbReference type="InterPro" id="IPR023359">
    <property type="entry name" value="Dihydro_DH_chainA_dom2"/>
</dbReference>
<evidence type="ECO:0000256" key="7">
    <source>
        <dbReference type="ARBA" id="ARBA00022630"/>
    </source>
</evidence>